<dbReference type="InterPro" id="IPR003890">
    <property type="entry name" value="MIF4G-like_typ-3"/>
</dbReference>
<name>J3MBR5_ORYBR</name>
<dbReference type="GO" id="GO:0003729">
    <property type="term" value="F:mRNA binding"/>
    <property type="evidence" value="ECO:0007669"/>
    <property type="project" value="TreeGrafter"/>
</dbReference>
<dbReference type="Proteomes" id="UP000006038">
    <property type="component" value="Chromosome 6"/>
</dbReference>
<dbReference type="Pfam" id="PF02854">
    <property type="entry name" value="MIF4G"/>
    <property type="match status" value="1"/>
</dbReference>
<dbReference type="SUPFAM" id="SSF48371">
    <property type="entry name" value="ARM repeat"/>
    <property type="match status" value="1"/>
</dbReference>
<evidence type="ECO:0000313" key="2">
    <source>
        <dbReference type="EnsemblPlants" id="OB06G14590.1"/>
    </source>
</evidence>
<accession>J3MBR5</accession>
<keyword evidence="3" id="KW-1185">Reference proteome</keyword>
<dbReference type="Gene3D" id="1.25.40.180">
    <property type="match status" value="1"/>
</dbReference>
<dbReference type="AlphaFoldDB" id="J3MBR5"/>
<dbReference type="STRING" id="4533.J3MBR5"/>
<dbReference type="EnsemblPlants" id="OB06G14590.1">
    <property type="protein sequence ID" value="OB06G14590.1"/>
    <property type="gene ID" value="OB06G14590"/>
</dbReference>
<organism evidence="2">
    <name type="scientific">Oryza brachyantha</name>
    <name type="common">malo sina</name>
    <dbReference type="NCBI Taxonomy" id="4533"/>
    <lineage>
        <taxon>Eukaryota</taxon>
        <taxon>Viridiplantae</taxon>
        <taxon>Streptophyta</taxon>
        <taxon>Embryophyta</taxon>
        <taxon>Tracheophyta</taxon>
        <taxon>Spermatophyta</taxon>
        <taxon>Magnoliopsida</taxon>
        <taxon>Liliopsida</taxon>
        <taxon>Poales</taxon>
        <taxon>Poaceae</taxon>
        <taxon>BOP clade</taxon>
        <taxon>Oryzoideae</taxon>
        <taxon>Oryzeae</taxon>
        <taxon>Oryzinae</taxon>
        <taxon>Oryza</taxon>
    </lineage>
</organism>
<evidence type="ECO:0000259" key="1">
    <source>
        <dbReference type="Pfam" id="PF02854"/>
    </source>
</evidence>
<proteinExistence type="predicted"/>
<reference evidence="2" key="1">
    <citation type="journal article" date="2013" name="Nat. Commun.">
        <title>Whole-genome sequencing of Oryza brachyantha reveals mechanisms underlying Oryza genome evolution.</title>
        <authorList>
            <person name="Chen J."/>
            <person name="Huang Q."/>
            <person name="Gao D."/>
            <person name="Wang J."/>
            <person name="Lang Y."/>
            <person name="Liu T."/>
            <person name="Li B."/>
            <person name="Bai Z."/>
            <person name="Luis Goicoechea J."/>
            <person name="Liang C."/>
            <person name="Chen C."/>
            <person name="Zhang W."/>
            <person name="Sun S."/>
            <person name="Liao Y."/>
            <person name="Zhang X."/>
            <person name="Yang L."/>
            <person name="Song C."/>
            <person name="Wang M."/>
            <person name="Shi J."/>
            <person name="Liu G."/>
            <person name="Liu J."/>
            <person name="Zhou H."/>
            <person name="Zhou W."/>
            <person name="Yu Q."/>
            <person name="An N."/>
            <person name="Chen Y."/>
            <person name="Cai Q."/>
            <person name="Wang B."/>
            <person name="Liu B."/>
            <person name="Min J."/>
            <person name="Huang Y."/>
            <person name="Wu H."/>
            <person name="Li Z."/>
            <person name="Zhang Y."/>
            <person name="Yin Y."/>
            <person name="Song W."/>
            <person name="Jiang J."/>
            <person name="Jackson S.A."/>
            <person name="Wing R.A."/>
            <person name="Wang J."/>
            <person name="Chen M."/>
        </authorList>
    </citation>
    <scope>NUCLEOTIDE SEQUENCE [LARGE SCALE GENOMIC DNA]</scope>
    <source>
        <strain evidence="2">cv. IRGC 101232</strain>
    </source>
</reference>
<protein>
    <recommendedName>
        <fullName evidence="1">MIF4G domain-containing protein</fullName>
    </recommendedName>
</protein>
<sequence>MVSSAGDQPGGVRCAVLVPAWLAALRFGQPDYMWLAPITILRSSRTVPSPAYICAPPWWISGQRRLAGPRPAAGGLGGIPAATATDLRVCPGAVEPAVASGGIGVGTGGVFCWRLTRRRLEIILREINMYSVLSTYIGSTHCVLYLNITVGPTLALIKAEVGPTLALIKAEVRWSARRGNVSEKDRVLNTVKGILNKLTPENFNLLKGQLMEVGLTTADILKDVISLVFKKVVFEPTFCPMYVQLCSDLNEKLPSFPQEEPDIKVITFKRVLFNNCQEASEGAEGLRAEIAKFTG</sequence>
<evidence type="ECO:0000313" key="3">
    <source>
        <dbReference type="Proteomes" id="UP000006038"/>
    </source>
</evidence>
<dbReference type="GO" id="GO:0016281">
    <property type="term" value="C:eukaryotic translation initiation factor 4F complex"/>
    <property type="evidence" value="ECO:0007669"/>
    <property type="project" value="TreeGrafter"/>
</dbReference>
<dbReference type="PANTHER" id="PTHR23253:SF81">
    <property type="entry name" value="EUKARYOTIC TRANSLATION INITIATION FACTOR ISOFORM 4G-1"/>
    <property type="match status" value="1"/>
</dbReference>
<dbReference type="GO" id="GO:0003743">
    <property type="term" value="F:translation initiation factor activity"/>
    <property type="evidence" value="ECO:0007669"/>
    <property type="project" value="TreeGrafter"/>
</dbReference>
<dbReference type="Gramene" id="OB06G14590.1">
    <property type="protein sequence ID" value="OB06G14590.1"/>
    <property type="gene ID" value="OB06G14590"/>
</dbReference>
<feature type="domain" description="MIF4G" evidence="1">
    <location>
        <begin position="189"/>
        <end position="282"/>
    </location>
</feature>
<dbReference type="HOGENOM" id="CLU_944523_0_0_1"/>
<dbReference type="InterPro" id="IPR016024">
    <property type="entry name" value="ARM-type_fold"/>
</dbReference>
<dbReference type="PANTHER" id="PTHR23253">
    <property type="entry name" value="EUKARYOTIC TRANSLATION INITIATION FACTOR 4 GAMMA"/>
    <property type="match status" value="1"/>
</dbReference>
<dbReference type="eggNOG" id="KOG0401">
    <property type="taxonomic scope" value="Eukaryota"/>
</dbReference>
<reference evidence="2" key="2">
    <citation type="submission" date="2013-04" db="UniProtKB">
        <authorList>
            <consortium name="EnsemblPlants"/>
        </authorList>
    </citation>
    <scope>IDENTIFICATION</scope>
</reference>